<dbReference type="EMBL" id="CP001778">
    <property type="protein sequence ID" value="ADD43125.1"/>
    <property type="molecule type" value="Genomic_DNA"/>
</dbReference>
<reference evidence="2 3" key="1">
    <citation type="journal article" date="2009" name="Stand. Genomic Sci.">
        <title>Complete genome sequence of Stackebrandtia nassauensis type strain (LLR-40K-21).</title>
        <authorList>
            <person name="Munk C."/>
            <person name="Lapidus A."/>
            <person name="Copeland A."/>
            <person name="Jando M."/>
            <person name="Mayilraj S."/>
            <person name="Glavina Del Rio T."/>
            <person name="Nolan M."/>
            <person name="Chen F."/>
            <person name="Lucas S."/>
            <person name="Tice H."/>
            <person name="Cheng J.F."/>
            <person name="Han C."/>
            <person name="Detter J.C."/>
            <person name="Bruce D."/>
            <person name="Goodwin L."/>
            <person name="Chain P."/>
            <person name="Pitluck S."/>
            <person name="Goker M."/>
            <person name="Ovchinikova G."/>
            <person name="Pati A."/>
            <person name="Ivanova N."/>
            <person name="Mavromatis K."/>
            <person name="Chen A."/>
            <person name="Palaniappan K."/>
            <person name="Land M."/>
            <person name="Hauser L."/>
            <person name="Chang Y.J."/>
            <person name="Jeffries C.D."/>
            <person name="Bristow J."/>
            <person name="Eisen J.A."/>
            <person name="Markowitz V."/>
            <person name="Hugenholtz P."/>
            <person name="Kyrpides N.C."/>
            <person name="Klenk H.P."/>
        </authorList>
    </citation>
    <scope>NUCLEOTIDE SEQUENCE [LARGE SCALE GENOMIC DNA]</scope>
    <source>
        <strain evidence="3">DSM 44728 / CIP 108903 / NRRL B-16338 / NBRC 102104 / LLR-40K-21</strain>
    </source>
</reference>
<dbReference type="STRING" id="446470.Snas_3461"/>
<protein>
    <recommendedName>
        <fullName evidence="4">H+transporting two-sector ATPase E subunit</fullName>
    </recommendedName>
</protein>
<evidence type="ECO:0000313" key="3">
    <source>
        <dbReference type="Proteomes" id="UP000000844"/>
    </source>
</evidence>
<evidence type="ECO:0000256" key="1">
    <source>
        <dbReference type="SAM" id="Coils"/>
    </source>
</evidence>
<evidence type="ECO:0000313" key="2">
    <source>
        <dbReference type="EMBL" id="ADD43125.1"/>
    </source>
</evidence>
<keyword evidence="3" id="KW-1185">Reference proteome</keyword>
<name>D3PVL1_STANL</name>
<dbReference type="RefSeq" id="WP_013018696.1">
    <property type="nucleotide sequence ID" value="NC_013947.1"/>
</dbReference>
<gene>
    <name evidence="2" type="ordered locus">Snas_3461</name>
</gene>
<feature type="coiled-coil region" evidence="1">
    <location>
        <begin position="18"/>
        <end position="99"/>
    </location>
</feature>
<proteinExistence type="predicted"/>
<sequence>MRPRPFTDDLTPATTALLSRARSDAEELLRAAREEAADTVAEARRRAEQVKRQANAEGDAIANSILDEKRARTRRAVRAAELRARNRAYQRLREEVRRAVATIAAEPRYADLTERFTAEARRLLGSAARIETDVGEVTASAPGARVDCGLRLLADRAVDRLGLAVEGLWTP</sequence>
<accession>D3PVL1</accession>
<dbReference type="HOGENOM" id="CLU_1568961_0_0_11"/>
<dbReference type="Proteomes" id="UP000000844">
    <property type="component" value="Chromosome"/>
</dbReference>
<dbReference type="KEGG" id="sna:Snas_3461"/>
<evidence type="ECO:0008006" key="4">
    <source>
        <dbReference type="Google" id="ProtNLM"/>
    </source>
</evidence>
<keyword evidence="1" id="KW-0175">Coiled coil</keyword>
<dbReference type="AlphaFoldDB" id="D3PVL1"/>
<organism evidence="2 3">
    <name type="scientific">Stackebrandtia nassauensis (strain DSM 44728 / CIP 108903 / NRRL B-16338 / NBRC 102104 / LLR-40K-21)</name>
    <dbReference type="NCBI Taxonomy" id="446470"/>
    <lineage>
        <taxon>Bacteria</taxon>
        <taxon>Bacillati</taxon>
        <taxon>Actinomycetota</taxon>
        <taxon>Actinomycetes</taxon>
        <taxon>Glycomycetales</taxon>
        <taxon>Glycomycetaceae</taxon>
        <taxon>Stackebrandtia</taxon>
    </lineage>
</organism>
<dbReference type="eggNOG" id="COG1390">
    <property type="taxonomic scope" value="Bacteria"/>
</dbReference>